<evidence type="ECO:0000259" key="6">
    <source>
        <dbReference type="Pfam" id="PF04085"/>
    </source>
</evidence>
<dbReference type="PANTHER" id="PTHR34138:SF1">
    <property type="entry name" value="CELL SHAPE-DETERMINING PROTEIN MREC"/>
    <property type="match status" value="1"/>
</dbReference>
<accession>A0A0X8GZT4</accession>
<evidence type="ECO:0000313" key="8">
    <source>
        <dbReference type="Proteomes" id="UP000063781"/>
    </source>
</evidence>
<dbReference type="AlphaFoldDB" id="A0A0X8GZT4"/>
<evidence type="ECO:0000256" key="2">
    <source>
        <dbReference type="ARBA" id="ARBA00013855"/>
    </source>
</evidence>
<proteinExistence type="inferred from homology"/>
<evidence type="ECO:0000256" key="1">
    <source>
        <dbReference type="ARBA" id="ARBA00009369"/>
    </source>
</evidence>
<feature type="domain" description="Rod shape-determining protein MreC beta-barrel core" evidence="6">
    <location>
        <begin position="125"/>
        <end position="276"/>
    </location>
</feature>
<dbReference type="NCBIfam" id="TIGR00219">
    <property type="entry name" value="mreC"/>
    <property type="match status" value="1"/>
</dbReference>
<comment type="similarity">
    <text evidence="1 5">Belongs to the MreC family.</text>
</comment>
<dbReference type="GO" id="GO:0008360">
    <property type="term" value="P:regulation of cell shape"/>
    <property type="evidence" value="ECO:0007669"/>
    <property type="project" value="UniProtKB-KW"/>
</dbReference>
<sequence>MKEKKTFRRLLVGILALVLVSLLGLGAIKRISFVDSADRGFFSFFSMVRYAAIDYPINTVSNFTKDVANFWDSRYEIDRLKEQLSSVSVDASRVYELEQEVEKLKALNQLDSLYSEFSLISGRTVNRAWDSWNQVITINVGSNQGVELNDAVVAANGLIGRVIDVKENSATVSLLTANSQTSQVSVKIIVNSSISIQGILRSYDAENRVFEVQLLDSSATIQQGMQVFTSGLGGVYPTGLVVGVVDSVKPVADSVGIVVYIKSSVNFNEIDYIKVVNRP</sequence>
<reference evidence="7 8" key="1">
    <citation type="submission" date="2015-10" db="EMBL/GenBank/DDBJ databases">
        <title>Erysipelothrix larvae sp. LV19 isolated from the larval gut of the rhinoceros beetle, Trypoxylus dichotomus.</title>
        <authorList>
            <person name="Lim S."/>
            <person name="Kim B.-C."/>
        </authorList>
    </citation>
    <scope>NUCLEOTIDE SEQUENCE [LARGE SCALE GENOMIC DNA]</scope>
    <source>
        <strain evidence="7 8">LV19</strain>
    </source>
</reference>
<dbReference type="InterPro" id="IPR042177">
    <property type="entry name" value="Cell/Rod_1"/>
</dbReference>
<dbReference type="GO" id="GO:0005886">
    <property type="term" value="C:plasma membrane"/>
    <property type="evidence" value="ECO:0007669"/>
    <property type="project" value="TreeGrafter"/>
</dbReference>
<dbReference type="STRING" id="1514105.AOC36_05360"/>
<dbReference type="EMBL" id="CP013213">
    <property type="protein sequence ID" value="AMC93426.1"/>
    <property type="molecule type" value="Genomic_DNA"/>
</dbReference>
<dbReference type="PANTHER" id="PTHR34138">
    <property type="entry name" value="CELL SHAPE-DETERMINING PROTEIN MREC"/>
    <property type="match status" value="1"/>
</dbReference>
<organism evidence="7 8">
    <name type="scientific">Erysipelothrix larvae</name>
    <dbReference type="NCBI Taxonomy" id="1514105"/>
    <lineage>
        <taxon>Bacteria</taxon>
        <taxon>Bacillati</taxon>
        <taxon>Bacillota</taxon>
        <taxon>Erysipelotrichia</taxon>
        <taxon>Erysipelotrichales</taxon>
        <taxon>Erysipelotrichaceae</taxon>
        <taxon>Erysipelothrix</taxon>
    </lineage>
</organism>
<dbReference type="Gene3D" id="2.40.10.350">
    <property type="entry name" value="Rod shape-determining protein MreC, domain 2"/>
    <property type="match status" value="1"/>
</dbReference>
<protein>
    <recommendedName>
        <fullName evidence="2 5">Cell shape-determining protein MreC</fullName>
    </recommendedName>
    <alternativeName>
        <fullName evidence="4 5">Cell shape protein MreC</fullName>
    </alternativeName>
</protein>
<dbReference type="KEGG" id="erl:AOC36_05360"/>
<evidence type="ECO:0000256" key="5">
    <source>
        <dbReference type="PIRNR" id="PIRNR038471"/>
    </source>
</evidence>
<dbReference type="Gene3D" id="2.40.10.340">
    <property type="entry name" value="Rod shape-determining protein MreC, domain 1"/>
    <property type="match status" value="1"/>
</dbReference>
<dbReference type="OrthoDB" id="9792313at2"/>
<evidence type="ECO:0000256" key="4">
    <source>
        <dbReference type="ARBA" id="ARBA00032089"/>
    </source>
</evidence>
<dbReference type="InterPro" id="IPR042175">
    <property type="entry name" value="Cell/Rod_MreC_2"/>
</dbReference>
<dbReference type="PIRSF" id="PIRSF038471">
    <property type="entry name" value="MreC"/>
    <property type="match status" value="1"/>
</dbReference>
<gene>
    <name evidence="7" type="ORF">AOC36_05360</name>
</gene>
<evidence type="ECO:0000256" key="3">
    <source>
        <dbReference type="ARBA" id="ARBA00022960"/>
    </source>
</evidence>
<dbReference type="Pfam" id="PF04085">
    <property type="entry name" value="MreC"/>
    <property type="match status" value="1"/>
</dbReference>
<dbReference type="InterPro" id="IPR055342">
    <property type="entry name" value="MreC_beta-barrel_core"/>
</dbReference>
<comment type="function">
    <text evidence="5">Involved in formation and maintenance of cell shape.</text>
</comment>
<dbReference type="RefSeq" id="WP_067632203.1">
    <property type="nucleotide sequence ID" value="NZ_CP013213.1"/>
</dbReference>
<dbReference type="InterPro" id="IPR007221">
    <property type="entry name" value="MreC"/>
</dbReference>
<keyword evidence="3 5" id="KW-0133">Cell shape</keyword>
<evidence type="ECO:0000313" key="7">
    <source>
        <dbReference type="EMBL" id="AMC93426.1"/>
    </source>
</evidence>
<keyword evidence="8" id="KW-1185">Reference proteome</keyword>
<name>A0A0X8GZT4_9FIRM</name>
<dbReference type="Proteomes" id="UP000063781">
    <property type="component" value="Chromosome"/>
</dbReference>